<evidence type="ECO:0000313" key="3">
    <source>
        <dbReference type="EMBL" id="KAL3421745.1"/>
    </source>
</evidence>
<comment type="caution">
    <text evidence="3">The sequence shown here is derived from an EMBL/GenBank/DDBJ whole genome shotgun (WGS) entry which is preliminary data.</text>
</comment>
<organism evidence="3 4">
    <name type="scientific">Phlyctema vagabunda</name>
    <dbReference type="NCBI Taxonomy" id="108571"/>
    <lineage>
        <taxon>Eukaryota</taxon>
        <taxon>Fungi</taxon>
        <taxon>Dikarya</taxon>
        <taxon>Ascomycota</taxon>
        <taxon>Pezizomycotina</taxon>
        <taxon>Leotiomycetes</taxon>
        <taxon>Helotiales</taxon>
        <taxon>Dermateaceae</taxon>
        <taxon>Phlyctema</taxon>
    </lineage>
</organism>
<feature type="coiled-coil region" evidence="1">
    <location>
        <begin position="150"/>
        <end position="198"/>
    </location>
</feature>
<sequence>MFLGRMLTGRREEVADLPGSMIISHERGRLVDEITQSLGRLQESARNQFLKIHVGGYRWYHADSYSFPDPAAFQNSRGVPRIDRWEYSDLLALKEALKEELISVECKRKRRVDEVGSSTGSVEKEPQDRPSSTPRQHTPTSAHNADGATIARLLQERQVLQDQVSYANKEIQILRHSVMTIEAEREQAKFELIALQAKMPKDEPKSALLDYRKDPASTQDRYSETDVMYTKWKAGGAPESVFLNRILKSSIDLSVAARLFDNNNSSTGSSPALAPATGRIPLPSHPPSFAPVNHADSPKLAPIENRTVEFETGYTMDKSGIAKVMLAKRSDSDSEISAADVTFIMTCLQNTNGGSLYVNIPAVAQVLNYTNPKSVSNKLAFMRKRYHIPIITGTKVRGGQGGADGNEESLKSPVSGPSKPRSKPSGSSILTPFTPEHAPPAPPPHQGIIMQMPSPQPRDANTPDTNRTPPERPAFPAVNDIRYAHSAPPEIAPLLPPLMEMQRPAESSTARDIESLPKMESPALKRGFVPVNGDPAGNPPKRHHAEILNNHNP</sequence>
<dbReference type="Proteomes" id="UP001629113">
    <property type="component" value="Unassembled WGS sequence"/>
</dbReference>
<name>A0ABR4PEQ1_9HELO</name>
<gene>
    <name evidence="3" type="ORF">PVAG01_05901</name>
</gene>
<feature type="region of interest" description="Disordered" evidence="2">
    <location>
        <begin position="502"/>
        <end position="553"/>
    </location>
</feature>
<evidence type="ECO:0000313" key="4">
    <source>
        <dbReference type="Proteomes" id="UP001629113"/>
    </source>
</evidence>
<dbReference type="EMBL" id="JBFCZG010000005">
    <property type="protein sequence ID" value="KAL3421745.1"/>
    <property type="molecule type" value="Genomic_DNA"/>
</dbReference>
<evidence type="ECO:0000256" key="2">
    <source>
        <dbReference type="SAM" id="MobiDB-lite"/>
    </source>
</evidence>
<feature type="compositionally biased region" description="Polar residues" evidence="2">
    <location>
        <begin position="129"/>
        <end position="143"/>
    </location>
</feature>
<reference evidence="3 4" key="1">
    <citation type="submission" date="2024-06" db="EMBL/GenBank/DDBJ databases">
        <title>Complete genome of Phlyctema vagabunda strain 19-DSS-EL-015.</title>
        <authorList>
            <person name="Fiorenzani C."/>
        </authorList>
    </citation>
    <scope>NUCLEOTIDE SEQUENCE [LARGE SCALE GENOMIC DNA]</scope>
    <source>
        <strain evidence="3 4">19-DSS-EL-015</strain>
    </source>
</reference>
<feature type="compositionally biased region" description="Low complexity" evidence="2">
    <location>
        <begin position="411"/>
        <end position="436"/>
    </location>
</feature>
<evidence type="ECO:0000256" key="1">
    <source>
        <dbReference type="SAM" id="Coils"/>
    </source>
</evidence>
<protein>
    <submittedName>
        <fullName evidence="3">Uncharacterized protein</fullName>
    </submittedName>
</protein>
<proteinExistence type="predicted"/>
<feature type="region of interest" description="Disordered" evidence="2">
    <location>
        <begin position="393"/>
        <end position="473"/>
    </location>
</feature>
<feature type="region of interest" description="Disordered" evidence="2">
    <location>
        <begin position="113"/>
        <end position="145"/>
    </location>
</feature>
<keyword evidence="4" id="KW-1185">Reference proteome</keyword>
<keyword evidence="1" id="KW-0175">Coiled coil</keyword>
<accession>A0ABR4PEQ1</accession>